<reference evidence="3" key="1">
    <citation type="submission" date="2017-06" db="EMBL/GenBank/DDBJ databases">
        <authorList>
            <person name="Cremers G."/>
        </authorList>
    </citation>
    <scope>NUCLEOTIDE SEQUENCE [LARGE SCALE GENOMIC DNA]</scope>
</reference>
<dbReference type="AlphaFoldDB" id="A0A284VQ71"/>
<accession>A0A284VQ71</accession>
<keyword evidence="3" id="KW-1185">Reference proteome</keyword>
<evidence type="ECO:0000256" key="1">
    <source>
        <dbReference type="SAM" id="MobiDB-lite"/>
    </source>
</evidence>
<feature type="region of interest" description="Disordered" evidence="1">
    <location>
        <begin position="1"/>
        <end position="25"/>
    </location>
</feature>
<proteinExistence type="predicted"/>
<organism evidence="2 3">
    <name type="scientific">Candidatus Methanoperedens nitratireducens</name>
    <dbReference type="NCBI Taxonomy" id="1392998"/>
    <lineage>
        <taxon>Archaea</taxon>
        <taxon>Methanobacteriati</taxon>
        <taxon>Methanobacteriota</taxon>
        <taxon>Stenosarchaea group</taxon>
        <taxon>Methanomicrobia</taxon>
        <taxon>Methanosarcinales</taxon>
        <taxon>ANME-2 cluster</taxon>
        <taxon>Candidatus Methanoperedentaceae</taxon>
        <taxon>Candidatus Methanoperedens</taxon>
    </lineage>
</organism>
<gene>
    <name evidence="2" type="ORF">MNV_340021</name>
</gene>
<name>A0A284VQ71_9EURY</name>
<evidence type="ECO:0000313" key="2">
    <source>
        <dbReference type="EMBL" id="SNQ61431.1"/>
    </source>
</evidence>
<protein>
    <submittedName>
        <fullName evidence="2">Uncharacterized protein</fullName>
    </submittedName>
</protein>
<dbReference type="Proteomes" id="UP000218615">
    <property type="component" value="Unassembled WGS sequence"/>
</dbReference>
<dbReference type="RefSeq" id="WP_096206121.1">
    <property type="nucleotide sequence ID" value="NZ_FZMP01000179.1"/>
</dbReference>
<evidence type="ECO:0000313" key="3">
    <source>
        <dbReference type="Proteomes" id="UP000218615"/>
    </source>
</evidence>
<dbReference type="EMBL" id="FZMP01000179">
    <property type="protein sequence ID" value="SNQ61431.1"/>
    <property type="molecule type" value="Genomic_DNA"/>
</dbReference>
<sequence length="62" mass="6803">MLISPAGIPKTTEDIITTPPRIRPAEDGNLKIRKRRGTGKTINSIPIPMNVQANIPLISLSW</sequence>